<dbReference type="Gene3D" id="3.90.550.10">
    <property type="entry name" value="Spore Coat Polysaccharide Biosynthesis Protein SpsA, Chain A"/>
    <property type="match status" value="1"/>
</dbReference>
<comment type="caution">
    <text evidence="3">The sequence shown here is derived from an EMBL/GenBank/DDBJ whole genome shotgun (WGS) entry which is preliminary data.</text>
</comment>
<dbReference type="PANTHER" id="PTHR46390">
    <property type="entry name" value="MANNOSE-1-PHOSPHATE GUANYLYLTRANSFERASE"/>
    <property type="match status" value="1"/>
</dbReference>
<dbReference type="InterPro" id="IPR005835">
    <property type="entry name" value="NTP_transferase_dom"/>
</dbReference>
<dbReference type="CDD" id="cd02509">
    <property type="entry name" value="GDP-M1P_Guanylyltransferase"/>
    <property type="match status" value="1"/>
</dbReference>
<reference evidence="3 4" key="1">
    <citation type="journal article" date="2014" name="Genome Announc.">
        <title>Draft Genome Sequence of Kocuria palustris PEL.</title>
        <authorList>
            <person name="Sharma G."/>
            <person name="Khatri I."/>
            <person name="Subramanian S."/>
        </authorList>
    </citation>
    <scope>NUCLEOTIDE SEQUENCE [LARGE SCALE GENOMIC DNA]</scope>
    <source>
        <strain evidence="3 4">PEL</strain>
    </source>
</reference>
<keyword evidence="4" id="KW-1185">Reference proteome</keyword>
<keyword evidence="3" id="KW-0548">Nucleotidyltransferase</keyword>
<evidence type="ECO:0000259" key="2">
    <source>
        <dbReference type="Pfam" id="PF22640"/>
    </source>
</evidence>
<accession>M2WBP0</accession>
<dbReference type="SUPFAM" id="SSF159283">
    <property type="entry name" value="Guanosine diphospho-D-mannose pyrophosphorylase/mannose-6-phosphate isomerase linker domain"/>
    <property type="match status" value="1"/>
</dbReference>
<dbReference type="STRING" id="71999.KPaMU14_02580"/>
<dbReference type="EMBL" id="ANHZ02000020">
    <property type="protein sequence ID" value="EME35882.1"/>
    <property type="molecule type" value="Genomic_DNA"/>
</dbReference>
<dbReference type="AlphaFoldDB" id="M2WBP0"/>
<organism evidence="3 4">
    <name type="scientific">Kocuria palustris PEL</name>
    <dbReference type="NCBI Taxonomy" id="1236550"/>
    <lineage>
        <taxon>Bacteria</taxon>
        <taxon>Bacillati</taxon>
        <taxon>Actinomycetota</taxon>
        <taxon>Actinomycetes</taxon>
        <taxon>Micrococcales</taxon>
        <taxon>Micrococcaceae</taxon>
        <taxon>Kocuria</taxon>
    </lineage>
</organism>
<feature type="domain" description="Nucleotidyl transferase" evidence="1">
    <location>
        <begin position="33"/>
        <end position="311"/>
    </location>
</feature>
<proteinExistence type="predicted"/>
<protein>
    <submittedName>
        <fullName evidence="3">Mannose-1-phosphate guanylyltransferase</fullName>
    </submittedName>
</protein>
<dbReference type="GO" id="GO:0009298">
    <property type="term" value="P:GDP-mannose biosynthetic process"/>
    <property type="evidence" value="ECO:0007669"/>
    <property type="project" value="TreeGrafter"/>
</dbReference>
<gene>
    <name evidence="3" type="ORF">C884_01282</name>
</gene>
<dbReference type="Pfam" id="PF22640">
    <property type="entry name" value="ManC_GMP_beta-helix"/>
    <property type="match status" value="1"/>
</dbReference>
<dbReference type="Proteomes" id="UP000009877">
    <property type="component" value="Unassembled WGS sequence"/>
</dbReference>
<sequence>MDGPAGRRWAGRRAPGDIMRSVTEPLEHFHPFIPAGGVGSRLWPLSRADAPKFLLDLTGSGSSLLRATYERLAPLSRGSIMVVTGRSHAGAVSQQLPELSAEDLVLEPSPRDSGAAIGLASILLERRDPGAVIGSFAADHVIEPADVFQEAVREAVLTARTGKVVTIGIRPTAPSTGFGYIKAGKPLDVDGAPSARDVEQFVEKPDEDTARSYVASGDYLWNAGMFVAPAALMMQHLQTNEPELFAGLSEIADAWGTEDQDEVMARVWEQLPKIAIDYAVAEPAAAVGDVAVVPGSFSWDDVGDFAAMSRLNHPRESDDVAVLGENPRVLVDSSSGIVVSDTGRVVALIGVEDIVVVDTPDALLVTTREHAQRVKETVNSLKAAGDTDVL</sequence>
<dbReference type="InterPro" id="IPR029044">
    <property type="entry name" value="Nucleotide-diphossugar_trans"/>
</dbReference>
<feature type="domain" description="MannoseP isomerase/GMP-like beta-helix" evidence="2">
    <location>
        <begin position="329"/>
        <end position="381"/>
    </location>
</feature>
<dbReference type="SUPFAM" id="SSF53448">
    <property type="entry name" value="Nucleotide-diphospho-sugar transferases"/>
    <property type="match status" value="1"/>
</dbReference>
<dbReference type="InterPro" id="IPR051161">
    <property type="entry name" value="Mannose-6P_isomerase_type2"/>
</dbReference>
<evidence type="ECO:0000313" key="3">
    <source>
        <dbReference type="EMBL" id="EME35882.1"/>
    </source>
</evidence>
<name>M2WBP0_9MICC</name>
<dbReference type="InterPro" id="IPR049577">
    <property type="entry name" value="GMPP_N"/>
</dbReference>
<dbReference type="Pfam" id="PF00483">
    <property type="entry name" value="NTP_transferase"/>
    <property type="match status" value="1"/>
</dbReference>
<evidence type="ECO:0000259" key="1">
    <source>
        <dbReference type="Pfam" id="PF00483"/>
    </source>
</evidence>
<dbReference type="InterPro" id="IPR054566">
    <property type="entry name" value="ManC/GMP-like_b-helix"/>
</dbReference>
<evidence type="ECO:0000313" key="4">
    <source>
        <dbReference type="Proteomes" id="UP000009877"/>
    </source>
</evidence>
<dbReference type="GO" id="GO:0004475">
    <property type="term" value="F:mannose-1-phosphate guanylyltransferase (GTP) activity"/>
    <property type="evidence" value="ECO:0007669"/>
    <property type="project" value="InterPro"/>
</dbReference>
<dbReference type="PANTHER" id="PTHR46390:SF1">
    <property type="entry name" value="MANNOSE-1-PHOSPHATE GUANYLYLTRANSFERASE"/>
    <property type="match status" value="1"/>
</dbReference>
<keyword evidence="3" id="KW-0808">Transferase</keyword>